<feature type="transmembrane region" description="Helical" evidence="6">
    <location>
        <begin position="174"/>
        <end position="192"/>
    </location>
</feature>
<evidence type="ECO:0000256" key="4">
    <source>
        <dbReference type="ARBA" id="ARBA00022989"/>
    </source>
</evidence>
<gene>
    <name evidence="7" type="ORF">J3R73_002715</name>
</gene>
<evidence type="ECO:0000256" key="2">
    <source>
        <dbReference type="ARBA" id="ARBA00022475"/>
    </source>
</evidence>
<keyword evidence="2" id="KW-1003">Cell membrane</keyword>
<dbReference type="CDD" id="cd06579">
    <property type="entry name" value="TM_PBP1_transp_AraH_like"/>
    <property type="match status" value="1"/>
</dbReference>
<feature type="transmembrane region" description="Helical" evidence="6">
    <location>
        <begin position="137"/>
        <end position="154"/>
    </location>
</feature>
<name>A0ABU0FE87_9HYPH</name>
<feature type="transmembrane region" description="Helical" evidence="6">
    <location>
        <begin position="100"/>
        <end position="125"/>
    </location>
</feature>
<feature type="transmembrane region" description="Helical" evidence="6">
    <location>
        <begin position="273"/>
        <end position="291"/>
    </location>
</feature>
<keyword evidence="3 6" id="KW-0812">Transmembrane</keyword>
<keyword evidence="4 6" id="KW-1133">Transmembrane helix</keyword>
<dbReference type="EMBL" id="JAUSVK010000001">
    <property type="protein sequence ID" value="MDQ0392923.1"/>
    <property type="molecule type" value="Genomic_DNA"/>
</dbReference>
<evidence type="ECO:0000256" key="1">
    <source>
        <dbReference type="ARBA" id="ARBA00004651"/>
    </source>
</evidence>
<comment type="caution">
    <text evidence="7">The sequence shown here is derived from an EMBL/GenBank/DDBJ whole genome shotgun (WGS) entry which is preliminary data.</text>
</comment>
<proteinExistence type="predicted"/>
<accession>A0ABU0FE87</accession>
<dbReference type="InterPro" id="IPR001851">
    <property type="entry name" value="ABC_transp_permease"/>
</dbReference>
<keyword evidence="8" id="KW-1185">Reference proteome</keyword>
<comment type="subcellular location">
    <subcellularLocation>
        <location evidence="1">Cell membrane</location>
        <topology evidence="1">Multi-pass membrane protein</topology>
    </subcellularLocation>
</comment>
<protein>
    <submittedName>
        <fullName evidence="7">Ribose/xylose/arabinose/galactoside ABC-type transport system permease subunit</fullName>
    </submittedName>
</protein>
<feature type="transmembrane region" description="Helical" evidence="6">
    <location>
        <begin position="76"/>
        <end position="94"/>
    </location>
</feature>
<evidence type="ECO:0000256" key="3">
    <source>
        <dbReference type="ARBA" id="ARBA00022692"/>
    </source>
</evidence>
<organism evidence="7 8">
    <name type="scientific">Labrys monachus</name>
    <dbReference type="NCBI Taxonomy" id="217067"/>
    <lineage>
        <taxon>Bacteria</taxon>
        <taxon>Pseudomonadati</taxon>
        <taxon>Pseudomonadota</taxon>
        <taxon>Alphaproteobacteria</taxon>
        <taxon>Hyphomicrobiales</taxon>
        <taxon>Xanthobacteraceae</taxon>
        <taxon>Labrys</taxon>
    </lineage>
</organism>
<dbReference type="Pfam" id="PF02653">
    <property type="entry name" value="BPD_transp_2"/>
    <property type="match status" value="1"/>
</dbReference>
<feature type="transmembrane region" description="Helical" evidence="6">
    <location>
        <begin position="213"/>
        <end position="236"/>
    </location>
</feature>
<reference evidence="7 8" key="1">
    <citation type="submission" date="2023-07" db="EMBL/GenBank/DDBJ databases">
        <title>Genomic Encyclopedia of Type Strains, Phase IV (KMG-IV): sequencing the most valuable type-strain genomes for metagenomic binning, comparative biology and taxonomic classification.</title>
        <authorList>
            <person name="Goeker M."/>
        </authorList>
    </citation>
    <scope>NUCLEOTIDE SEQUENCE [LARGE SCALE GENOMIC DNA]</scope>
    <source>
        <strain evidence="7 8">DSM 5896</strain>
    </source>
</reference>
<feature type="transmembrane region" description="Helical" evidence="6">
    <location>
        <begin position="51"/>
        <end position="69"/>
    </location>
</feature>
<evidence type="ECO:0000256" key="6">
    <source>
        <dbReference type="SAM" id="Phobius"/>
    </source>
</evidence>
<dbReference type="RefSeq" id="WP_307427577.1">
    <property type="nucleotide sequence ID" value="NZ_JAUSVK010000001.1"/>
</dbReference>
<dbReference type="Proteomes" id="UP001237448">
    <property type="component" value="Unassembled WGS sequence"/>
</dbReference>
<keyword evidence="5 6" id="KW-0472">Membrane</keyword>
<evidence type="ECO:0000313" key="8">
    <source>
        <dbReference type="Proteomes" id="UP001237448"/>
    </source>
</evidence>
<evidence type="ECO:0000313" key="7">
    <source>
        <dbReference type="EMBL" id="MDQ0392923.1"/>
    </source>
</evidence>
<dbReference type="PANTHER" id="PTHR32196:SF72">
    <property type="entry name" value="RIBOSE IMPORT PERMEASE PROTEIN RBSC"/>
    <property type="match status" value="1"/>
</dbReference>
<dbReference type="PANTHER" id="PTHR32196">
    <property type="entry name" value="ABC TRANSPORTER PERMEASE PROTEIN YPHD-RELATED-RELATED"/>
    <property type="match status" value="1"/>
</dbReference>
<evidence type="ECO:0000256" key="5">
    <source>
        <dbReference type="ARBA" id="ARBA00023136"/>
    </source>
</evidence>
<sequence>MSLSPSQFRPGLASLANTWRRVGVLAALILLVIAASFLSDRFLTLPNLLNVLRQVAIVGILAIGMTFVILTRGIDLSVGSILGISVVLYAGFLQDHGMAVAIPLGLAAAMLAGLVNGIGVAFAGIPPFIMTLGMLSFARGLAFIYTGGTPIPILNESFYDLGNDYLLGVPIPSLILLALLAVSAVVLSLTAFGRSLYAIGSNEEAARLSGVPVKLYTTLVYVISGAVSGLAGLVYASQLSIGTPIAGQGYELDAIAAVVVGGTSLFGGRGSVAGTFLGTLIIGVLANILNLTGVDPFVQQLFKGALIVVAVYIMSRSDR</sequence>
<feature type="transmembrane region" description="Helical" evidence="6">
    <location>
        <begin position="21"/>
        <end position="39"/>
    </location>
</feature>